<dbReference type="InterPro" id="IPR000719">
    <property type="entry name" value="Prot_kinase_dom"/>
</dbReference>
<evidence type="ECO:0000256" key="3">
    <source>
        <dbReference type="ARBA" id="ARBA00022741"/>
    </source>
</evidence>
<name>A0ABM3CSW6_SALSA</name>
<dbReference type="RefSeq" id="XP_045549657.1">
    <property type="nucleotide sequence ID" value="XM_045693701.1"/>
</dbReference>
<dbReference type="InterPro" id="IPR013098">
    <property type="entry name" value="Ig_I-set"/>
</dbReference>
<evidence type="ECO:0000313" key="10">
    <source>
        <dbReference type="RefSeq" id="XP_045549657.1"/>
    </source>
</evidence>
<evidence type="ECO:0000256" key="6">
    <source>
        <dbReference type="SAM" id="MobiDB-lite"/>
    </source>
</evidence>
<keyword evidence="4" id="KW-0418">Kinase</keyword>
<dbReference type="Proteomes" id="UP001652741">
    <property type="component" value="Chromosome ssa14"/>
</dbReference>
<evidence type="ECO:0000256" key="1">
    <source>
        <dbReference type="ARBA" id="ARBA00022527"/>
    </source>
</evidence>
<keyword evidence="9" id="KW-1185">Reference proteome</keyword>
<organism evidence="9 10">
    <name type="scientific">Salmo salar</name>
    <name type="common">Atlantic salmon</name>
    <dbReference type="NCBI Taxonomy" id="8030"/>
    <lineage>
        <taxon>Eukaryota</taxon>
        <taxon>Metazoa</taxon>
        <taxon>Chordata</taxon>
        <taxon>Craniata</taxon>
        <taxon>Vertebrata</taxon>
        <taxon>Euteleostomi</taxon>
        <taxon>Actinopterygii</taxon>
        <taxon>Neopterygii</taxon>
        <taxon>Teleostei</taxon>
        <taxon>Protacanthopterygii</taxon>
        <taxon>Salmoniformes</taxon>
        <taxon>Salmonidae</taxon>
        <taxon>Salmoninae</taxon>
        <taxon>Salmo</taxon>
    </lineage>
</organism>
<evidence type="ECO:0000256" key="5">
    <source>
        <dbReference type="ARBA" id="ARBA00022840"/>
    </source>
</evidence>
<dbReference type="InterPro" id="IPR036179">
    <property type="entry name" value="Ig-like_dom_sf"/>
</dbReference>
<evidence type="ECO:0000256" key="2">
    <source>
        <dbReference type="ARBA" id="ARBA00022679"/>
    </source>
</evidence>
<keyword evidence="1" id="KW-0723">Serine/threonine-protein kinase</keyword>
<dbReference type="SUPFAM" id="SSF56112">
    <property type="entry name" value="Protein kinase-like (PK-like)"/>
    <property type="match status" value="1"/>
</dbReference>
<feature type="region of interest" description="Disordered" evidence="6">
    <location>
        <begin position="1"/>
        <end position="33"/>
    </location>
</feature>
<keyword evidence="3" id="KW-0547">Nucleotide-binding</keyword>
<dbReference type="Pfam" id="PF00069">
    <property type="entry name" value="Pkinase"/>
    <property type="match status" value="1"/>
</dbReference>
<protein>
    <submittedName>
        <fullName evidence="10">Triple functional domain protein-like</fullName>
    </submittedName>
</protein>
<dbReference type="PANTHER" id="PTHR24342:SF21">
    <property type="entry name" value="TRIO RHO GUANINE NUCLEOTIDE EXCHANGE FACTOR"/>
    <property type="match status" value="1"/>
</dbReference>
<dbReference type="PROSITE" id="PS50011">
    <property type="entry name" value="PROTEIN_KINASE_DOM"/>
    <property type="match status" value="1"/>
</dbReference>
<reference evidence="10" key="1">
    <citation type="submission" date="2025-08" db="UniProtKB">
        <authorList>
            <consortium name="RefSeq"/>
        </authorList>
    </citation>
    <scope>IDENTIFICATION</scope>
</reference>
<dbReference type="PROSITE" id="PS50835">
    <property type="entry name" value="IG_LIKE"/>
    <property type="match status" value="1"/>
</dbReference>
<dbReference type="GeneID" id="106570383"/>
<keyword evidence="5" id="KW-0067">ATP-binding</keyword>
<dbReference type="Gene3D" id="2.60.40.10">
    <property type="entry name" value="Immunoglobulins"/>
    <property type="match status" value="1"/>
</dbReference>
<keyword evidence="2" id="KW-0808">Transferase</keyword>
<dbReference type="Pfam" id="PF07679">
    <property type="entry name" value="I-set"/>
    <property type="match status" value="1"/>
</dbReference>
<evidence type="ECO:0000259" key="8">
    <source>
        <dbReference type="PROSITE" id="PS50835"/>
    </source>
</evidence>
<dbReference type="SMART" id="SM00220">
    <property type="entry name" value="S_TKc"/>
    <property type="match status" value="1"/>
</dbReference>
<dbReference type="InterPro" id="IPR013783">
    <property type="entry name" value="Ig-like_fold"/>
</dbReference>
<evidence type="ECO:0000256" key="4">
    <source>
        <dbReference type="ARBA" id="ARBA00022777"/>
    </source>
</evidence>
<proteinExistence type="predicted"/>
<sequence>MSSSTGGIRDSTRAAPAAGRHRPRGRPQGRGAVSPEFLAPLSEVTCDKGESVTLRCKVCGRPKATVTWMGPDQTILNNNGHHIIAYSFLAVCVFVYSLHRGRFSVVKRCEHKLTKCTVAVKLVNKKLMKRDQVTQELSLLQRLQHTHLVTLLDTYETPSSYALVMEMVDQGRLLDYIVSWGNLTEEKVASYLRNILEALHYLHNCRIAHLDLHLHLRHLADALIQSDLQIGAFTL</sequence>
<accession>A0ABM3CSW6</accession>
<dbReference type="SUPFAM" id="SSF48726">
    <property type="entry name" value="Immunoglobulin"/>
    <property type="match status" value="1"/>
</dbReference>
<dbReference type="Gene3D" id="1.10.510.10">
    <property type="entry name" value="Transferase(Phosphotransferase) domain 1"/>
    <property type="match status" value="1"/>
</dbReference>
<dbReference type="PANTHER" id="PTHR24342">
    <property type="entry name" value="SERINE/THREONINE-PROTEIN KINASE 17"/>
    <property type="match status" value="1"/>
</dbReference>
<evidence type="ECO:0000259" key="7">
    <source>
        <dbReference type="PROSITE" id="PS50011"/>
    </source>
</evidence>
<dbReference type="InterPro" id="IPR011009">
    <property type="entry name" value="Kinase-like_dom_sf"/>
</dbReference>
<feature type="domain" description="Protein kinase" evidence="7">
    <location>
        <begin position="92"/>
        <end position="235"/>
    </location>
</feature>
<feature type="domain" description="Ig-like" evidence="8">
    <location>
        <begin position="35"/>
        <end position="69"/>
    </location>
</feature>
<dbReference type="InterPro" id="IPR007110">
    <property type="entry name" value="Ig-like_dom"/>
</dbReference>
<gene>
    <name evidence="10" type="primary">LOC106570383</name>
</gene>
<evidence type="ECO:0000313" key="9">
    <source>
        <dbReference type="Proteomes" id="UP001652741"/>
    </source>
</evidence>